<reference evidence="2 3" key="1">
    <citation type="submission" date="2020-04" db="EMBL/GenBank/DDBJ databases">
        <authorList>
            <person name="De Canck E."/>
        </authorList>
    </citation>
    <scope>NUCLEOTIDE SEQUENCE [LARGE SCALE GENOMIC DNA]</scope>
    <source>
        <strain evidence="2 3">LMG 6000</strain>
    </source>
</reference>
<dbReference type="EMBL" id="CADILH010000003">
    <property type="protein sequence ID" value="CAB3931632.1"/>
    <property type="molecule type" value="Genomic_DNA"/>
</dbReference>
<proteinExistence type="predicted"/>
<keyword evidence="3" id="KW-1185">Reference proteome</keyword>
<dbReference type="AlphaFoldDB" id="A0A6S7F019"/>
<evidence type="ECO:0000313" key="2">
    <source>
        <dbReference type="EMBL" id="CAB3931632.1"/>
    </source>
</evidence>
<feature type="compositionally biased region" description="Basic and acidic residues" evidence="1">
    <location>
        <begin position="231"/>
        <end position="242"/>
    </location>
</feature>
<gene>
    <name evidence="2" type="ORF">LMG6000_02251</name>
</gene>
<dbReference type="Proteomes" id="UP000494183">
    <property type="component" value="Unassembled WGS sequence"/>
</dbReference>
<sequence>MHALNKRFLFSRLLRNEAPADTPPAGGAPAAEAPATPPVATPAVSPGADSQVTAPAWHESIQDAGLKAFIEGKGFKDAGEAVKALQDLEGQTAKPESADAYKLPVPEGQDGAFATEAAKWMHEAGIPVAQAQALATKWNEYQADQAEAADKARQQQGEADVASLRKEWGGQYDANVELGKRAVRTFVGEGRDAEALLGSIEGAIGAGQLLRLFHRIGANLGEGSLTPNGDDPGHQPEPKDVSELLYPSMAKKA</sequence>
<protein>
    <submittedName>
        <fullName evidence="2">Uncharacterized protein</fullName>
    </submittedName>
</protein>
<dbReference type="RefSeq" id="WP_175201645.1">
    <property type="nucleotide sequence ID" value="NZ_CADILH010000003.1"/>
</dbReference>
<evidence type="ECO:0000256" key="1">
    <source>
        <dbReference type="SAM" id="MobiDB-lite"/>
    </source>
</evidence>
<accession>A0A6S7F019</accession>
<name>A0A6S7F019_9BURK</name>
<feature type="region of interest" description="Disordered" evidence="1">
    <location>
        <begin position="222"/>
        <end position="253"/>
    </location>
</feature>
<evidence type="ECO:0000313" key="3">
    <source>
        <dbReference type="Proteomes" id="UP000494183"/>
    </source>
</evidence>
<feature type="region of interest" description="Disordered" evidence="1">
    <location>
        <begin position="19"/>
        <end position="52"/>
    </location>
</feature>
<organism evidence="2 3">
    <name type="scientific">Achromobacter insolitus</name>
    <dbReference type="NCBI Taxonomy" id="217204"/>
    <lineage>
        <taxon>Bacteria</taxon>
        <taxon>Pseudomonadati</taxon>
        <taxon>Pseudomonadota</taxon>
        <taxon>Betaproteobacteria</taxon>
        <taxon>Burkholderiales</taxon>
        <taxon>Alcaligenaceae</taxon>
        <taxon>Achromobacter</taxon>
    </lineage>
</organism>
<feature type="compositionally biased region" description="Low complexity" evidence="1">
    <location>
        <begin position="19"/>
        <end position="34"/>
    </location>
</feature>